<dbReference type="RefSeq" id="WP_349655553.1">
    <property type="nucleotide sequence ID" value="NZ_CP144460.1"/>
</dbReference>
<dbReference type="EMBL" id="CP144460">
    <property type="protein sequence ID" value="XBS36438.1"/>
    <property type="molecule type" value="Genomic_DNA"/>
</dbReference>
<dbReference type="InterPro" id="IPR012902">
    <property type="entry name" value="N_methyl_site"/>
</dbReference>
<dbReference type="SUPFAM" id="SSF54523">
    <property type="entry name" value="Pili subunits"/>
    <property type="match status" value="1"/>
</dbReference>
<dbReference type="Pfam" id="PF16732">
    <property type="entry name" value="ComP_DUS"/>
    <property type="match status" value="1"/>
</dbReference>
<gene>
    <name evidence="3" type="ORF">VZ068_13165</name>
</gene>
<reference evidence="3" key="1">
    <citation type="submission" date="2024-02" db="EMBL/GenBank/DDBJ databases">
        <title>Complete genome sequence of Xanthomonas sp. 10-10.</title>
        <authorList>
            <person name="Biessy A."/>
            <person name="Ciotola M."/>
            <person name="Cadieux M."/>
            <person name="Soufiane B."/>
            <person name="Laforest M."/>
            <person name="Filion M."/>
        </authorList>
    </citation>
    <scope>NUCLEOTIDE SEQUENCE</scope>
    <source>
        <strain evidence="3">10-10</strain>
    </source>
</reference>
<evidence type="ECO:0000256" key="2">
    <source>
        <dbReference type="SAM" id="Phobius"/>
    </source>
</evidence>
<evidence type="ECO:0000256" key="1">
    <source>
        <dbReference type="SAM" id="MobiDB-lite"/>
    </source>
</evidence>
<dbReference type="NCBIfam" id="TIGR02532">
    <property type="entry name" value="IV_pilin_GFxxxE"/>
    <property type="match status" value="1"/>
</dbReference>
<dbReference type="Gene3D" id="3.30.700.10">
    <property type="entry name" value="Glycoprotein, Type 4 Pilin"/>
    <property type="match status" value="1"/>
</dbReference>
<feature type="region of interest" description="Disordered" evidence="1">
    <location>
        <begin position="115"/>
        <end position="141"/>
    </location>
</feature>
<dbReference type="InterPro" id="IPR045584">
    <property type="entry name" value="Pilin-like"/>
</dbReference>
<accession>A0AAU7P5A4</accession>
<sequence length="146" mass="15980">MCRSSVFHYRRMSHMRSRLYGFTLMEVMVVVAVIAILSAIAFPSYNAYVIKTRRSAATVCLQERAQLMERYYTTKLTYVDAPAPAACDGIINSYAIAFESTPTAKAFVLTATPSTSQRDPKCGTLSLNQKGERGASGTAASAAECW</sequence>
<keyword evidence="2" id="KW-1133">Transmembrane helix</keyword>
<organism evidence="3">
    <name type="scientific">Xanthomonas sp. 10-10</name>
    <dbReference type="NCBI Taxonomy" id="3115848"/>
    <lineage>
        <taxon>Bacteria</taxon>
        <taxon>Pseudomonadati</taxon>
        <taxon>Pseudomonadota</taxon>
        <taxon>Gammaproteobacteria</taxon>
        <taxon>Lysobacterales</taxon>
        <taxon>Lysobacteraceae</taxon>
        <taxon>Xanthomonas</taxon>
    </lineage>
</organism>
<feature type="transmembrane region" description="Helical" evidence="2">
    <location>
        <begin position="20"/>
        <end position="45"/>
    </location>
</feature>
<keyword evidence="2" id="KW-0812">Transmembrane</keyword>
<evidence type="ECO:0000313" key="3">
    <source>
        <dbReference type="EMBL" id="XBS36438.1"/>
    </source>
</evidence>
<dbReference type="GO" id="GO:0043683">
    <property type="term" value="P:type IV pilus assembly"/>
    <property type="evidence" value="ECO:0007669"/>
    <property type="project" value="InterPro"/>
</dbReference>
<proteinExistence type="predicted"/>
<name>A0AAU7P5A4_9XANT</name>
<dbReference type="Pfam" id="PF07963">
    <property type="entry name" value="N_methyl"/>
    <property type="match status" value="1"/>
</dbReference>
<dbReference type="InterPro" id="IPR031982">
    <property type="entry name" value="PilE-like"/>
</dbReference>
<dbReference type="AlphaFoldDB" id="A0AAU7P5A4"/>
<protein>
    <submittedName>
        <fullName evidence="3">Type IV pilin protein</fullName>
    </submittedName>
</protein>
<keyword evidence="2" id="KW-0472">Membrane</keyword>